<keyword evidence="3" id="KW-1185">Reference proteome</keyword>
<dbReference type="CDD" id="cd04301">
    <property type="entry name" value="NAT_SF"/>
    <property type="match status" value="1"/>
</dbReference>
<gene>
    <name evidence="2" type="ORF">K7G82_04650</name>
</gene>
<protein>
    <submittedName>
        <fullName evidence="2">N-acetyltransferase</fullName>
    </submittedName>
</protein>
<dbReference type="SUPFAM" id="SSF55729">
    <property type="entry name" value="Acyl-CoA N-acyltransferases (Nat)"/>
    <property type="match status" value="1"/>
</dbReference>
<dbReference type="Pfam" id="PF00583">
    <property type="entry name" value="Acetyltransf_1"/>
    <property type="match status" value="1"/>
</dbReference>
<dbReference type="InterPro" id="IPR000182">
    <property type="entry name" value="GNAT_dom"/>
</dbReference>
<comment type="caution">
    <text evidence="2">The sequence shown here is derived from an EMBL/GenBank/DDBJ whole genome shotgun (WGS) entry which is preliminary data.</text>
</comment>
<proteinExistence type="predicted"/>
<reference evidence="2 3" key="1">
    <citation type="submission" date="2021-08" db="EMBL/GenBank/DDBJ databases">
        <authorList>
            <person name="Tuo L."/>
        </authorList>
    </citation>
    <scope>NUCLEOTIDE SEQUENCE [LARGE SCALE GENOMIC DNA]</scope>
    <source>
        <strain evidence="2 3">JCM 31229</strain>
    </source>
</reference>
<dbReference type="Gene3D" id="3.40.630.30">
    <property type="match status" value="1"/>
</dbReference>
<dbReference type="Proteomes" id="UP000706039">
    <property type="component" value="Unassembled WGS sequence"/>
</dbReference>
<dbReference type="RefSeq" id="WP_222988677.1">
    <property type="nucleotide sequence ID" value="NZ_JAINVV010000003.1"/>
</dbReference>
<evidence type="ECO:0000313" key="3">
    <source>
        <dbReference type="Proteomes" id="UP000706039"/>
    </source>
</evidence>
<sequence>MLIRDEDPADVPAISDVVEHAFGQPSEARLVERLRADGDAAISLVAVVDGAVAGHVLLSPMSAPFRALGLAPVSVSPAYQRTGIGRALIDAAIDRARVEEWDAIFVLGDPAYYGRFGFRADLATGFASPYAGPYLMVLPLAAALPVAEGVIDYAPAFSAMEQDGH</sequence>
<feature type="domain" description="N-acetyltransferase" evidence="1">
    <location>
        <begin position="1"/>
        <end position="141"/>
    </location>
</feature>
<dbReference type="PROSITE" id="PS51186">
    <property type="entry name" value="GNAT"/>
    <property type="match status" value="1"/>
</dbReference>
<organism evidence="2 3">
    <name type="scientific">Sphingomonas colocasiae</name>
    <dbReference type="NCBI Taxonomy" id="1848973"/>
    <lineage>
        <taxon>Bacteria</taxon>
        <taxon>Pseudomonadati</taxon>
        <taxon>Pseudomonadota</taxon>
        <taxon>Alphaproteobacteria</taxon>
        <taxon>Sphingomonadales</taxon>
        <taxon>Sphingomonadaceae</taxon>
        <taxon>Sphingomonas</taxon>
    </lineage>
</organism>
<evidence type="ECO:0000313" key="2">
    <source>
        <dbReference type="EMBL" id="MBY8821569.1"/>
    </source>
</evidence>
<dbReference type="EMBL" id="JAINVV010000003">
    <property type="protein sequence ID" value="MBY8821569.1"/>
    <property type="molecule type" value="Genomic_DNA"/>
</dbReference>
<name>A0ABS7PKQ2_9SPHN</name>
<evidence type="ECO:0000259" key="1">
    <source>
        <dbReference type="PROSITE" id="PS51186"/>
    </source>
</evidence>
<dbReference type="InterPro" id="IPR016181">
    <property type="entry name" value="Acyl_CoA_acyltransferase"/>
</dbReference>
<accession>A0ABS7PKQ2</accession>